<accession>A0A1M5XTB9</accession>
<evidence type="ECO:0000313" key="2">
    <source>
        <dbReference type="Proteomes" id="UP000184139"/>
    </source>
</evidence>
<keyword evidence="2" id="KW-1185">Reference proteome</keyword>
<evidence type="ECO:0000313" key="1">
    <source>
        <dbReference type="EMBL" id="SHI03050.1"/>
    </source>
</evidence>
<name>A0A1M5XTB9_9BACT</name>
<protein>
    <submittedName>
        <fullName evidence="1">Uncharacterized protein</fullName>
    </submittedName>
</protein>
<dbReference type="AlphaFoldDB" id="A0A1M5XTB9"/>
<proteinExistence type="predicted"/>
<reference evidence="1 2" key="1">
    <citation type="submission" date="2016-11" db="EMBL/GenBank/DDBJ databases">
        <authorList>
            <person name="Jaros S."/>
            <person name="Januszkiewicz K."/>
            <person name="Wedrychowicz H."/>
        </authorList>
    </citation>
    <scope>NUCLEOTIDE SEQUENCE [LARGE SCALE GENOMIC DNA]</scope>
    <source>
        <strain evidence="1 2">DSM 9705</strain>
    </source>
</reference>
<organism evidence="1 2">
    <name type="scientific">Desulfofustis glycolicus DSM 9705</name>
    <dbReference type="NCBI Taxonomy" id="1121409"/>
    <lineage>
        <taxon>Bacteria</taxon>
        <taxon>Pseudomonadati</taxon>
        <taxon>Thermodesulfobacteriota</taxon>
        <taxon>Desulfobulbia</taxon>
        <taxon>Desulfobulbales</taxon>
        <taxon>Desulfocapsaceae</taxon>
        <taxon>Desulfofustis</taxon>
    </lineage>
</organism>
<sequence length="184" mass="20753">MYKYLLLVSLSITLIFSFFPTTCFSRGHIGASGACYGDHYFFETIEPVANPRMCYNLTIGGFVSAEYYFLNPLSTKKGLYQIVELDVYEWIDGTWVHENWWRAYTEQPYIDEMVATLAQYGFSPNSHPNQVLPDGCPCMGPDEDRLEEAIAKCAPGELAFYSEEECKGVCAAQNLGPPDDCSEK</sequence>
<dbReference type="Proteomes" id="UP000184139">
    <property type="component" value="Unassembled WGS sequence"/>
</dbReference>
<dbReference type="RefSeq" id="WP_143166051.1">
    <property type="nucleotide sequence ID" value="NZ_FQXS01000023.1"/>
</dbReference>
<gene>
    <name evidence="1" type="ORF">SAMN02745124_03328</name>
</gene>
<dbReference type="EMBL" id="FQXS01000023">
    <property type="protein sequence ID" value="SHI03050.1"/>
    <property type="molecule type" value="Genomic_DNA"/>
</dbReference>